<dbReference type="Gene3D" id="3.20.20.140">
    <property type="entry name" value="Metal-dependent hydrolases"/>
    <property type="match status" value="1"/>
</dbReference>
<sequence>MDRSELRGLVDVHCHPNDAFDGLDVERMRCEISGLEVGTVCVMSSSLVSQSVTSQLSVLDKVIPAYGLHPWFSHSVSVSTSQTDKLVHYKELFGGIMMDQSDVAWIESHLDGLPDPIGLDSFLRGLRHHLENGKDSCCMVGEVGLDKSFTLQLKRLDCDRIERSNLKVPVEHQLVLLESQIDLAIELSKNVSLHGVHCQQEILQLFRRLRIRYGSRLTGSYGSELRLKSDSDSDQEDGIRICWHSAFISVETLRQSLRILPDTVYFSYGIVIYESRSCLKRLEELIRNTPDDRLLIESDWAEDPRLIDSKLIQIIEKISESKGWTSDRTVEQLQKNWHSFFPWDRRAMNQISNKTEGGGGGRPRDIGKDK</sequence>
<protein>
    <submittedName>
        <fullName evidence="2">TatD family</fullName>
    </submittedName>
</protein>
<accession>A0AAV0B5Z2</accession>
<gene>
    <name evidence="2" type="ORF">PPACK8108_LOCUS12820</name>
</gene>
<dbReference type="InterPro" id="IPR053044">
    <property type="entry name" value="Metallo-hydrolase/TatD-type"/>
</dbReference>
<evidence type="ECO:0000313" key="2">
    <source>
        <dbReference type="EMBL" id="CAH7677646.1"/>
    </source>
</evidence>
<proteinExistence type="predicted"/>
<dbReference type="PANTHER" id="PTHR47345">
    <property type="entry name" value="CUT9-INTERACTING PROTEIN SCN1"/>
    <property type="match status" value="1"/>
</dbReference>
<dbReference type="InterPro" id="IPR001130">
    <property type="entry name" value="TatD-like"/>
</dbReference>
<dbReference type="AlphaFoldDB" id="A0AAV0B5Z2"/>
<keyword evidence="3" id="KW-1185">Reference proteome</keyword>
<dbReference type="Proteomes" id="UP001153365">
    <property type="component" value="Unassembled WGS sequence"/>
</dbReference>
<dbReference type="InterPro" id="IPR032466">
    <property type="entry name" value="Metal_Hydrolase"/>
</dbReference>
<dbReference type="GO" id="GO:0016788">
    <property type="term" value="F:hydrolase activity, acting on ester bonds"/>
    <property type="evidence" value="ECO:0007669"/>
    <property type="project" value="InterPro"/>
</dbReference>
<evidence type="ECO:0000256" key="1">
    <source>
        <dbReference type="SAM" id="MobiDB-lite"/>
    </source>
</evidence>
<dbReference type="EMBL" id="CALTRL010003132">
    <property type="protein sequence ID" value="CAH7677646.1"/>
    <property type="molecule type" value="Genomic_DNA"/>
</dbReference>
<dbReference type="PANTHER" id="PTHR47345:SF1">
    <property type="entry name" value="CUT9-INTERACTING PROTEIN SCN1"/>
    <property type="match status" value="1"/>
</dbReference>
<organism evidence="2 3">
    <name type="scientific">Phakopsora pachyrhizi</name>
    <name type="common">Asian soybean rust disease fungus</name>
    <dbReference type="NCBI Taxonomy" id="170000"/>
    <lineage>
        <taxon>Eukaryota</taxon>
        <taxon>Fungi</taxon>
        <taxon>Dikarya</taxon>
        <taxon>Basidiomycota</taxon>
        <taxon>Pucciniomycotina</taxon>
        <taxon>Pucciniomycetes</taxon>
        <taxon>Pucciniales</taxon>
        <taxon>Phakopsoraceae</taxon>
        <taxon>Phakopsora</taxon>
    </lineage>
</organism>
<dbReference type="SUPFAM" id="SSF51556">
    <property type="entry name" value="Metallo-dependent hydrolases"/>
    <property type="match status" value="1"/>
</dbReference>
<dbReference type="Pfam" id="PF01026">
    <property type="entry name" value="TatD_DNase"/>
    <property type="match status" value="1"/>
</dbReference>
<reference evidence="2" key="1">
    <citation type="submission" date="2022-06" db="EMBL/GenBank/DDBJ databases">
        <authorList>
            <consortium name="SYNGENTA / RWTH Aachen University"/>
        </authorList>
    </citation>
    <scope>NUCLEOTIDE SEQUENCE</scope>
</reference>
<evidence type="ECO:0000313" key="3">
    <source>
        <dbReference type="Proteomes" id="UP001153365"/>
    </source>
</evidence>
<feature type="region of interest" description="Disordered" evidence="1">
    <location>
        <begin position="351"/>
        <end position="370"/>
    </location>
</feature>
<name>A0AAV0B5Z2_PHAPC</name>
<comment type="caution">
    <text evidence="2">The sequence shown here is derived from an EMBL/GenBank/DDBJ whole genome shotgun (WGS) entry which is preliminary data.</text>
</comment>